<dbReference type="AlphaFoldDB" id="A0AB40B847"/>
<keyword evidence="2" id="KW-1185">Reference proteome</keyword>
<dbReference type="RefSeq" id="XP_039123431.1">
    <property type="nucleotide sequence ID" value="XM_039267497.1"/>
</dbReference>
<gene>
    <name evidence="3" type="primary">LOC120260053</name>
</gene>
<organism evidence="2 3">
    <name type="scientific">Dioscorea cayennensis subsp. rotundata</name>
    <name type="common">White Guinea yam</name>
    <name type="synonym">Dioscorea rotundata</name>
    <dbReference type="NCBI Taxonomy" id="55577"/>
    <lineage>
        <taxon>Eukaryota</taxon>
        <taxon>Viridiplantae</taxon>
        <taxon>Streptophyta</taxon>
        <taxon>Embryophyta</taxon>
        <taxon>Tracheophyta</taxon>
        <taxon>Spermatophyta</taxon>
        <taxon>Magnoliopsida</taxon>
        <taxon>Liliopsida</taxon>
        <taxon>Dioscoreales</taxon>
        <taxon>Dioscoreaceae</taxon>
        <taxon>Dioscorea</taxon>
    </lineage>
</organism>
<feature type="domain" description="Isopenicillin N synthase-like Fe(2+) 2OG dioxygenase" evidence="1">
    <location>
        <begin position="146"/>
        <end position="196"/>
    </location>
</feature>
<dbReference type="GO" id="GO:0051213">
    <property type="term" value="F:dioxygenase activity"/>
    <property type="evidence" value="ECO:0007669"/>
    <property type="project" value="UniProtKB-KW"/>
</dbReference>
<dbReference type="GeneID" id="120260053"/>
<dbReference type="PANTHER" id="PTHR47990">
    <property type="entry name" value="2-OXOGLUTARATE (2OG) AND FE(II)-DEPENDENT OXYGENASE SUPERFAMILY PROTEIN-RELATED"/>
    <property type="match status" value="1"/>
</dbReference>
<dbReference type="InterPro" id="IPR027443">
    <property type="entry name" value="IPNS-like_sf"/>
</dbReference>
<proteinExistence type="predicted"/>
<dbReference type="Proteomes" id="UP001515500">
    <property type="component" value="Chromosome 5"/>
</dbReference>
<dbReference type="InterPro" id="IPR050231">
    <property type="entry name" value="Iron_ascorbate_oxido_reductase"/>
</dbReference>
<accession>A0AB40B847</accession>
<keyword evidence="3" id="KW-0560">Oxidoreductase</keyword>
<evidence type="ECO:0000259" key="1">
    <source>
        <dbReference type="Pfam" id="PF03171"/>
    </source>
</evidence>
<keyword evidence="3" id="KW-0223">Dioxygenase</keyword>
<sequence length="241" mass="27486">MNSETEQQLPKINFSGLAVGTPEWIAVRVEVMNALHIYGSFEAVYDPLQDPKLREKVFKKGITELFDLPVDVKSRSASYSNKLYVPSAQGITVYEGNVESIRSFTSVMWPQGNPNFWMIMEDLGVEDKYYDEMNQKTKYILNASCYKSEEKEDKDEQYMGAHTDPNFITIIGQDEVDGLEVLIKTGTKGFIIQTPPELIDATHPPLYKPSDFNDYFQFYSSEMSFKTTTPLKTFCGIDDLV</sequence>
<dbReference type="SUPFAM" id="SSF51197">
    <property type="entry name" value="Clavaminate synthase-like"/>
    <property type="match status" value="1"/>
</dbReference>
<dbReference type="Gene3D" id="2.60.120.330">
    <property type="entry name" value="B-lactam Antibiotic, Isopenicillin N Synthase, Chain"/>
    <property type="match status" value="2"/>
</dbReference>
<name>A0AB40B847_DIOCR</name>
<reference evidence="3" key="1">
    <citation type="submission" date="2025-08" db="UniProtKB">
        <authorList>
            <consortium name="RefSeq"/>
        </authorList>
    </citation>
    <scope>IDENTIFICATION</scope>
</reference>
<protein>
    <submittedName>
        <fullName evidence="3">Probable 2-oxoglutarate-dependent dioxygenase AOP1</fullName>
    </submittedName>
</protein>
<evidence type="ECO:0000313" key="2">
    <source>
        <dbReference type="Proteomes" id="UP001515500"/>
    </source>
</evidence>
<dbReference type="InterPro" id="IPR044861">
    <property type="entry name" value="IPNS-like_FE2OG_OXY"/>
</dbReference>
<evidence type="ECO:0000313" key="3">
    <source>
        <dbReference type="RefSeq" id="XP_039123431.1"/>
    </source>
</evidence>
<dbReference type="Pfam" id="PF03171">
    <property type="entry name" value="2OG-FeII_Oxy"/>
    <property type="match status" value="1"/>
</dbReference>